<dbReference type="GO" id="GO:0042803">
    <property type="term" value="F:protein homodimerization activity"/>
    <property type="evidence" value="ECO:0007669"/>
    <property type="project" value="UniProtKB-ARBA"/>
</dbReference>
<dbReference type="InterPro" id="IPR027417">
    <property type="entry name" value="P-loop_NTPase"/>
</dbReference>
<dbReference type="NCBIfam" id="TIGR00347">
    <property type="entry name" value="bioD"/>
    <property type="match status" value="1"/>
</dbReference>
<keyword evidence="3 8" id="KW-0479">Metal-binding</keyword>
<keyword evidence="5 8" id="KW-0093">Biotin biosynthesis</keyword>
<evidence type="ECO:0000256" key="5">
    <source>
        <dbReference type="ARBA" id="ARBA00022756"/>
    </source>
</evidence>
<reference evidence="9" key="1">
    <citation type="submission" date="2020-03" db="EMBL/GenBank/DDBJ databases">
        <authorList>
            <person name="Guo F."/>
        </authorList>
    </citation>
    <scope>NUCLEOTIDE SEQUENCE</scope>
    <source>
        <strain evidence="9">JCM 30134</strain>
    </source>
</reference>
<dbReference type="GO" id="GO:0000287">
    <property type="term" value="F:magnesium ion binding"/>
    <property type="evidence" value="ECO:0007669"/>
    <property type="project" value="UniProtKB-UniRule"/>
</dbReference>
<keyword evidence="7 8" id="KW-0460">Magnesium</keyword>
<comment type="subcellular location">
    <subcellularLocation>
        <location evidence="8">Cytoplasm</location>
    </subcellularLocation>
</comment>
<evidence type="ECO:0000313" key="9">
    <source>
        <dbReference type="EMBL" id="NHO67003.1"/>
    </source>
</evidence>
<evidence type="ECO:0000256" key="3">
    <source>
        <dbReference type="ARBA" id="ARBA00022723"/>
    </source>
</evidence>
<dbReference type="EC" id="6.3.3.3" evidence="8"/>
<feature type="binding site" evidence="8">
    <location>
        <begin position="14"/>
        <end position="19"/>
    </location>
    <ligand>
        <name>ATP</name>
        <dbReference type="ChEBI" id="CHEBI:30616"/>
    </ligand>
</feature>
<feature type="binding site" evidence="8">
    <location>
        <begin position="178"/>
        <end position="179"/>
    </location>
    <ligand>
        <name>ATP</name>
        <dbReference type="ChEBI" id="CHEBI:30616"/>
    </ligand>
</feature>
<evidence type="ECO:0000313" key="10">
    <source>
        <dbReference type="Proteomes" id="UP000787472"/>
    </source>
</evidence>
<dbReference type="EMBL" id="JAAONZ010000013">
    <property type="protein sequence ID" value="NHO67003.1"/>
    <property type="molecule type" value="Genomic_DNA"/>
</dbReference>
<organism evidence="9 10">
    <name type="scientific">Pseudomaricurvus hydrocarbonicus</name>
    <dbReference type="NCBI Taxonomy" id="1470433"/>
    <lineage>
        <taxon>Bacteria</taxon>
        <taxon>Pseudomonadati</taxon>
        <taxon>Pseudomonadota</taxon>
        <taxon>Gammaproteobacteria</taxon>
        <taxon>Cellvibrionales</taxon>
        <taxon>Cellvibrionaceae</taxon>
        <taxon>Pseudomaricurvus</taxon>
    </lineage>
</organism>
<gene>
    <name evidence="8 9" type="primary">bioD</name>
    <name evidence="9" type="ORF">G8770_15740</name>
</gene>
<dbReference type="GO" id="GO:0009102">
    <property type="term" value="P:biotin biosynthetic process"/>
    <property type="evidence" value="ECO:0007669"/>
    <property type="project" value="UniProtKB-UniRule"/>
</dbReference>
<feature type="binding site" evidence="8">
    <location>
        <position position="56"/>
    </location>
    <ligand>
        <name>ATP</name>
        <dbReference type="ChEBI" id="CHEBI:30616"/>
    </ligand>
</feature>
<dbReference type="Pfam" id="PF13500">
    <property type="entry name" value="AAA_26"/>
    <property type="match status" value="1"/>
</dbReference>
<dbReference type="Proteomes" id="UP000787472">
    <property type="component" value="Unassembled WGS sequence"/>
</dbReference>
<feature type="binding site" evidence="8">
    <location>
        <position position="18"/>
    </location>
    <ligand>
        <name>Mg(2+)</name>
        <dbReference type="ChEBI" id="CHEBI:18420"/>
    </ligand>
</feature>
<comment type="catalytic activity">
    <reaction evidence="8">
        <text>(7R,8S)-7,8-diammoniononanoate + CO2 + ATP = (4R,5S)-dethiobiotin + ADP + phosphate + 3 H(+)</text>
        <dbReference type="Rhea" id="RHEA:15805"/>
        <dbReference type="ChEBI" id="CHEBI:15378"/>
        <dbReference type="ChEBI" id="CHEBI:16526"/>
        <dbReference type="ChEBI" id="CHEBI:30616"/>
        <dbReference type="ChEBI" id="CHEBI:43474"/>
        <dbReference type="ChEBI" id="CHEBI:149469"/>
        <dbReference type="ChEBI" id="CHEBI:149473"/>
        <dbReference type="ChEBI" id="CHEBI:456216"/>
        <dbReference type="EC" id="6.3.3.3"/>
    </reaction>
</comment>
<dbReference type="InterPro" id="IPR004472">
    <property type="entry name" value="DTB_synth_BioD"/>
</dbReference>
<comment type="caution">
    <text evidence="9">The sequence shown here is derived from an EMBL/GenBank/DDBJ whole genome shotgun (WGS) entry which is preliminary data.</text>
</comment>
<comment type="cofactor">
    <cofactor evidence="8">
        <name>Mg(2+)</name>
        <dbReference type="ChEBI" id="CHEBI:18420"/>
    </cofactor>
</comment>
<keyword evidence="10" id="KW-1185">Reference proteome</keyword>
<dbReference type="CDD" id="cd03109">
    <property type="entry name" value="DTBS"/>
    <property type="match status" value="1"/>
</dbReference>
<comment type="pathway">
    <text evidence="8">Cofactor biosynthesis; biotin biosynthesis; biotin from 7,8-diaminononanoate: step 1/2.</text>
</comment>
<keyword evidence="6 8" id="KW-0067">ATP-binding</keyword>
<accession>A0A9E5MMK7</accession>
<keyword evidence="2 8" id="KW-0436">Ligase</keyword>
<evidence type="ECO:0000256" key="2">
    <source>
        <dbReference type="ARBA" id="ARBA00022598"/>
    </source>
</evidence>
<comment type="function">
    <text evidence="8">Catalyzes a mechanistically unusual reaction, the ATP-dependent insertion of CO2 between the N7 and N8 nitrogen atoms of 7,8-diaminopelargonic acid (DAPA, also called 7,8-diammoniononanoate) to form a ureido ring.</text>
</comment>
<protein>
    <recommendedName>
        <fullName evidence="8">ATP-dependent dethiobiotin synthetase BioD</fullName>
        <ecNumber evidence="8">6.3.3.3</ecNumber>
    </recommendedName>
    <alternativeName>
        <fullName evidence="8">DTB synthetase</fullName>
        <shortName evidence="8">DTBS</shortName>
    </alternativeName>
    <alternativeName>
        <fullName evidence="8">Dethiobiotin synthase</fullName>
    </alternativeName>
</protein>
<comment type="similarity">
    <text evidence="8">Belongs to the dethiobiotin synthetase family.</text>
</comment>
<dbReference type="PIRSF" id="PIRSF006755">
    <property type="entry name" value="DTB_synth"/>
    <property type="match status" value="1"/>
</dbReference>
<evidence type="ECO:0000256" key="7">
    <source>
        <dbReference type="ARBA" id="ARBA00022842"/>
    </source>
</evidence>
<evidence type="ECO:0000256" key="1">
    <source>
        <dbReference type="ARBA" id="ARBA00022490"/>
    </source>
</evidence>
<dbReference type="PANTHER" id="PTHR43210:SF5">
    <property type="entry name" value="DETHIOBIOTIN SYNTHETASE"/>
    <property type="match status" value="1"/>
</dbReference>
<keyword evidence="4 8" id="KW-0547">Nucleotide-binding</keyword>
<dbReference type="FunFam" id="3.40.50.300:FF:000292">
    <property type="entry name" value="ATP-dependent dethiobiotin synthetase BioD"/>
    <property type="match status" value="1"/>
</dbReference>
<sequence length="230" mass="24233">MAKQKYFIAGTDTDVGKTLVACGILEKARQQGLTTAAVKPVAAGCERTPDGLRNGDALALQEAMTLDLPYEQVNPVALEPPIAPHIAALQAGKQLSVSRLAGFCSGVLFQACDLALVEGAGGWRVPLNPRETLANLAMELNLPVILVVGMKLGCINHALLSVEAIERDGLRVAGWVANRIDPEMSCYAENMMTLRALLAAPCLGEVPFLAAADKQQVADHLDLAALSPGK</sequence>
<feature type="binding site" evidence="8">
    <location>
        <begin position="207"/>
        <end position="209"/>
    </location>
    <ligand>
        <name>ATP</name>
        <dbReference type="ChEBI" id="CHEBI:30616"/>
    </ligand>
</feature>
<evidence type="ECO:0000256" key="6">
    <source>
        <dbReference type="ARBA" id="ARBA00022840"/>
    </source>
</evidence>
<dbReference type="HAMAP" id="MF_00336">
    <property type="entry name" value="BioD"/>
    <property type="match status" value="1"/>
</dbReference>
<dbReference type="SUPFAM" id="SSF52540">
    <property type="entry name" value="P-loop containing nucleoside triphosphate hydrolases"/>
    <property type="match status" value="1"/>
</dbReference>
<dbReference type="AlphaFoldDB" id="A0A9E5MMK7"/>
<comment type="caution">
    <text evidence="8">Lacks conserved residue(s) required for the propagation of feature annotation.</text>
</comment>
<evidence type="ECO:0000256" key="4">
    <source>
        <dbReference type="ARBA" id="ARBA00022741"/>
    </source>
</evidence>
<dbReference type="GO" id="GO:0004141">
    <property type="term" value="F:dethiobiotin synthase activity"/>
    <property type="evidence" value="ECO:0007669"/>
    <property type="project" value="UniProtKB-UniRule"/>
</dbReference>
<dbReference type="GO" id="GO:0005524">
    <property type="term" value="F:ATP binding"/>
    <property type="evidence" value="ECO:0007669"/>
    <property type="project" value="UniProtKB-UniRule"/>
</dbReference>
<dbReference type="Gene3D" id="3.40.50.300">
    <property type="entry name" value="P-loop containing nucleotide triphosphate hydrolases"/>
    <property type="match status" value="1"/>
</dbReference>
<keyword evidence="1 8" id="KW-0963">Cytoplasm</keyword>
<feature type="binding site" evidence="8">
    <location>
        <begin position="118"/>
        <end position="121"/>
    </location>
    <ligand>
        <name>ATP</name>
        <dbReference type="ChEBI" id="CHEBI:30616"/>
    </ligand>
</feature>
<comment type="subunit">
    <text evidence="8">Homodimer.</text>
</comment>
<dbReference type="PANTHER" id="PTHR43210">
    <property type="entry name" value="DETHIOBIOTIN SYNTHETASE"/>
    <property type="match status" value="1"/>
</dbReference>
<dbReference type="RefSeq" id="WP_167188879.1">
    <property type="nucleotide sequence ID" value="NZ_JAAONZ010000013.1"/>
</dbReference>
<feature type="binding site" evidence="8">
    <location>
        <position position="118"/>
    </location>
    <ligand>
        <name>Mg(2+)</name>
        <dbReference type="ChEBI" id="CHEBI:18420"/>
    </ligand>
</feature>
<feature type="binding site" evidence="8">
    <location>
        <position position="56"/>
    </location>
    <ligand>
        <name>Mg(2+)</name>
        <dbReference type="ChEBI" id="CHEBI:18420"/>
    </ligand>
</feature>
<name>A0A9E5MMK7_9GAMM</name>
<evidence type="ECO:0000256" key="8">
    <source>
        <dbReference type="HAMAP-Rule" id="MF_00336"/>
    </source>
</evidence>
<dbReference type="GO" id="GO:0005829">
    <property type="term" value="C:cytosol"/>
    <property type="evidence" value="ECO:0007669"/>
    <property type="project" value="TreeGrafter"/>
</dbReference>
<feature type="active site" evidence="8">
    <location>
        <position position="39"/>
    </location>
</feature>
<proteinExistence type="inferred from homology"/>